<dbReference type="Gene3D" id="3.40.50.300">
    <property type="entry name" value="P-loop containing nucleotide triphosphate hydrolases"/>
    <property type="match status" value="1"/>
</dbReference>
<sequence length="299" mass="32637">MILEERLGGQEILNAGVYGENAQTSEGATAARDASSDTEALTDRGNGIVLEGIGLSYRNGKVLKQALDDINMKLEPGELVVVLGPSGCGKTSLLNIIAGYLRPTRGTITINGQRHTAPDSDVGVVFQQANLFPWLSLARNIEFGLRMKGMPKARRKERVAFFLDMMGLASSAGLLPHQLSGGMKQRAAIARTLATEPEIVLLDEPFSALDALTRENMQAHLRQIWSRTGKCMFFITHDVDEALLLASRLVVMHPGPGRIVEDFTNPLTTGDTQRPFSEIRASQEYAVLREFLVSRIGGY</sequence>
<dbReference type="GO" id="GO:0005524">
    <property type="term" value="F:ATP binding"/>
    <property type="evidence" value="ECO:0007669"/>
    <property type="project" value="UniProtKB-KW"/>
</dbReference>
<dbReference type="InterPro" id="IPR017871">
    <property type="entry name" value="ABC_transporter-like_CS"/>
</dbReference>
<dbReference type="EMBL" id="FODH01000008">
    <property type="protein sequence ID" value="SEO54545.1"/>
    <property type="molecule type" value="Genomic_DNA"/>
</dbReference>
<dbReference type="Pfam" id="PF00005">
    <property type="entry name" value="ABC_tran"/>
    <property type="match status" value="1"/>
</dbReference>
<keyword evidence="5 9" id="KW-0067">ATP-binding</keyword>
<evidence type="ECO:0000256" key="6">
    <source>
        <dbReference type="ARBA" id="ARBA00022967"/>
    </source>
</evidence>
<evidence type="ECO:0000313" key="9">
    <source>
        <dbReference type="EMBL" id="SEO54545.1"/>
    </source>
</evidence>
<evidence type="ECO:0000256" key="7">
    <source>
        <dbReference type="ARBA" id="ARBA00023136"/>
    </source>
</evidence>
<organism evidence="9 10">
    <name type="scientific">Paenibacillus sophorae</name>
    <dbReference type="NCBI Taxonomy" id="1333845"/>
    <lineage>
        <taxon>Bacteria</taxon>
        <taxon>Bacillati</taxon>
        <taxon>Bacillota</taxon>
        <taxon>Bacilli</taxon>
        <taxon>Bacillales</taxon>
        <taxon>Paenibacillaceae</taxon>
        <taxon>Paenibacillus</taxon>
    </lineage>
</organism>
<keyword evidence="1" id="KW-0813">Transport</keyword>
<keyword evidence="2" id="KW-1003">Cell membrane</keyword>
<evidence type="ECO:0000256" key="5">
    <source>
        <dbReference type="ARBA" id="ARBA00022840"/>
    </source>
</evidence>
<name>A0A1H8QJY0_9BACL</name>
<dbReference type="InterPro" id="IPR050166">
    <property type="entry name" value="ABC_transporter_ATP-bind"/>
</dbReference>
<dbReference type="AlphaFoldDB" id="A0A1H8QJY0"/>
<dbReference type="PANTHER" id="PTHR42788">
    <property type="entry name" value="TAURINE IMPORT ATP-BINDING PROTEIN-RELATED"/>
    <property type="match status" value="1"/>
</dbReference>
<accession>A0A1H8QJY0</accession>
<dbReference type="PANTHER" id="PTHR42788:SF18">
    <property type="entry name" value="TAURINE IMPORT ATP-BINDING PROTEIN TAUB"/>
    <property type="match status" value="1"/>
</dbReference>
<dbReference type="InterPro" id="IPR027417">
    <property type="entry name" value="P-loop_NTPase"/>
</dbReference>
<dbReference type="RefSeq" id="WP_090834308.1">
    <property type="nucleotide sequence ID" value="NZ_CP076607.1"/>
</dbReference>
<dbReference type="SMART" id="SM00382">
    <property type="entry name" value="AAA"/>
    <property type="match status" value="1"/>
</dbReference>
<feature type="domain" description="ABC transporter" evidence="8">
    <location>
        <begin position="50"/>
        <end position="279"/>
    </location>
</feature>
<keyword evidence="6" id="KW-1278">Translocase</keyword>
<dbReference type="CDD" id="cd03293">
    <property type="entry name" value="ABC_NrtD_SsuB_transporters"/>
    <property type="match status" value="1"/>
</dbReference>
<keyword evidence="7" id="KW-0472">Membrane</keyword>
<protein>
    <submittedName>
        <fullName evidence="9">Taurine transport system ATP-binding protein</fullName>
    </submittedName>
</protein>
<evidence type="ECO:0000259" key="8">
    <source>
        <dbReference type="PROSITE" id="PS50893"/>
    </source>
</evidence>
<dbReference type="OrthoDB" id="18967at2"/>
<keyword evidence="4" id="KW-0547">Nucleotide-binding</keyword>
<dbReference type="Proteomes" id="UP000198809">
    <property type="component" value="Unassembled WGS sequence"/>
</dbReference>
<dbReference type="InterPro" id="IPR003593">
    <property type="entry name" value="AAA+_ATPase"/>
</dbReference>
<proteinExistence type="predicted"/>
<dbReference type="PROSITE" id="PS50893">
    <property type="entry name" value="ABC_TRANSPORTER_2"/>
    <property type="match status" value="1"/>
</dbReference>
<dbReference type="PROSITE" id="PS00211">
    <property type="entry name" value="ABC_TRANSPORTER_1"/>
    <property type="match status" value="1"/>
</dbReference>
<evidence type="ECO:0000256" key="4">
    <source>
        <dbReference type="ARBA" id="ARBA00022741"/>
    </source>
</evidence>
<evidence type="ECO:0000313" key="10">
    <source>
        <dbReference type="Proteomes" id="UP000198809"/>
    </source>
</evidence>
<evidence type="ECO:0000256" key="3">
    <source>
        <dbReference type="ARBA" id="ARBA00022519"/>
    </source>
</evidence>
<gene>
    <name evidence="9" type="ORF">SAMN04487895_108264</name>
</gene>
<dbReference type="GO" id="GO:0016887">
    <property type="term" value="F:ATP hydrolysis activity"/>
    <property type="evidence" value="ECO:0007669"/>
    <property type="project" value="InterPro"/>
</dbReference>
<evidence type="ECO:0000256" key="2">
    <source>
        <dbReference type="ARBA" id="ARBA00022475"/>
    </source>
</evidence>
<dbReference type="InterPro" id="IPR003439">
    <property type="entry name" value="ABC_transporter-like_ATP-bd"/>
</dbReference>
<keyword evidence="3" id="KW-0997">Cell inner membrane</keyword>
<dbReference type="STRING" id="1333845.SAMN04487895_108264"/>
<reference evidence="9 10" key="1">
    <citation type="submission" date="2016-10" db="EMBL/GenBank/DDBJ databases">
        <authorList>
            <person name="de Groot N.N."/>
        </authorList>
    </citation>
    <scope>NUCLEOTIDE SEQUENCE [LARGE SCALE GENOMIC DNA]</scope>
    <source>
        <strain evidence="9 10">CGMCC 1.10238</strain>
    </source>
</reference>
<dbReference type="SUPFAM" id="SSF52540">
    <property type="entry name" value="P-loop containing nucleoside triphosphate hydrolases"/>
    <property type="match status" value="1"/>
</dbReference>
<evidence type="ECO:0000256" key="1">
    <source>
        <dbReference type="ARBA" id="ARBA00022448"/>
    </source>
</evidence>